<dbReference type="GO" id="GO:0005886">
    <property type="term" value="C:plasma membrane"/>
    <property type="evidence" value="ECO:0007669"/>
    <property type="project" value="TreeGrafter"/>
</dbReference>
<accession>A0A0D3A9E1</accession>
<evidence type="ECO:0000313" key="3">
    <source>
        <dbReference type="EnsemblPlants" id="Bo1g078710.1"/>
    </source>
</evidence>
<evidence type="ECO:0008006" key="5">
    <source>
        <dbReference type="Google" id="ProtNLM"/>
    </source>
</evidence>
<evidence type="ECO:0000259" key="1">
    <source>
        <dbReference type="Pfam" id="PF02721"/>
    </source>
</evidence>
<dbReference type="InterPro" id="IPR003871">
    <property type="entry name" value="RFA1B/D_OB_1st"/>
</dbReference>
<dbReference type="eggNOG" id="ENOG502QTZ2">
    <property type="taxonomic scope" value="Eukaryota"/>
</dbReference>
<dbReference type="Gramene" id="Bo1g078710.1">
    <property type="protein sequence ID" value="Bo1g078710.1"/>
    <property type="gene ID" value="Bo1g078710"/>
</dbReference>
<dbReference type="PANTHER" id="PTHR31650:SF1">
    <property type="entry name" value="WAX ESTER SYNTHASE_DIACYLGLYCEROL ACYLTRANSFERASE 4-RELATED"/>
    <property type="match status" value="1"/>
</dbReference>
<dbReference type="Pfam" id="PF02721">
    <property type="entry name" value="DUF223"/>
    <property type="match status" value="1"/>
</dbReference>
<dbReference type="PANTHER" id="PTHR31650">
    <property type="entry name" value="O-ACYLTRANSFERASE (WSD1-LIKE) FAMILY PROTEIN"/>
    <property type="match status" value="1"/>
</dbReference>
<reference evidence="3" key="2">
    <citation type="submission" date="2015-03" db="UniProtKB">
        <authorList>
            <consortium name="EnsemblPlants"/>
        </authorList>
    </citation>
    <scope>IDENTIFICATION</scope>
</reference>
<evidence type="ECO:0000259" key="2">
    <source>
        <dbReference type="Pfam" id="PF06974"/>
    </source>
</evidence>
<dbReference type="GO" id="GO:0008374">
    <property type="term" value="F:O-acyltransferase activity"/>
    <property type="evidence" value="ECO:0007669"/>
    <property type="project" value="InterPro"/>
</dbReference>
<dbReference type="CDD" id="cd04480">
    <property type="entry name" value="RPA1_DBD_A_like"/>
    <property type="match status" value="1"/>
</dbReference>
<dbReference type="Pfam" id="PF06974">
    <property type="entry name" value="WS_DGAT_C"/>
    <property type="match status" value="1"/>
</dbReference>
<dbReference type="STRING" id="109376.A0A0D3A9E1"/>
<name>A0A0D3A9E1_BRAOL</name>
<protein>
    <recommendedName>
        <fullName evidence="5">O-acyltransferase WSD1 C-terminal domain-containing protein</fullName>
    </recommendedName>
</protein>
<dbReference type="InterPro" id="IPR045034">
    <property type="entry name" value="O-acyltransferase_WSD1-like"/>
</dbReference>
<evidence type="ECO:0000313" key="4">
    <source>
        <dbReference type="Proteomes" id="UP000032141"/>
    </source>
</evidence>
<feature type="domain" description="Replication protein A 70 kDa DNA-binding subunit B/D first OB fold" evidence="1">
    <location>
        <begin position="108"/>
        <end position="165"/>
    </location>
</feature>
<dbReference type="InterPro" id="IPR009721">
    <property type="entry name" value="O-acyltransferase_WSD1_C"/>
</dbReference>
<dbReference type="HOGENOM" id="CLU_1512659_0_0_1"/>
<reference evidence="3 4" key="1">
    <citation type="journal article" date="2014" name="Genome Biol.">
        <title>Transcriptome and methylome profiling reveals relics of genome dominance in the mesopolyploid Brassica oleracea.</title>
        <authorList>
            <person name="Parkin I.A."/>
            <person name="Koh C."/>
            <person name="Tang H."/>
            <person name="Robinson S.J."/>
            <person name="Kagale S."/>
            <person name="Clarke W.E."/>
            <person name="Town C.D."/>
            <person name="Nixon J."/>
            <person name="Krishnakumar V."/>
            <person name="Bidwell S.L."/>
            <person name="Denoeud F."/>
            <person name="Belcram H."/>
            <person name="Links M.G."/>
            <person name="Just J."/>
            <person name="Clarke C."/>
            <person name="Bender T."/>
            <person name="Huebert T."/>
            <person name="Mason A.S."/>
            <person name="Pires J.C."/>
            <person name="Barker G."/>
            <person name="Moore J."/>
            <person name="Walley P.G."/>
            <person name="Manoli S."/>
            <person name="Batley J."/>
            <person name="Edwards D."/>
            <person name="Nelson M.N."/>
            <person name="Wang X."/>
            <person name="Paterson A.H."/>
            <person name="King G."/>
            <person name="Bancroft I."/>
            <person name="Chalhoub B."/>
            <person name="Sharpe A.G."/>
        </authorList>
    </citation>
    <scope>NUCLEOTIDE SEQUENCE</scope>
    <source>
        <strain evidence="3 4">cv. TO1000</strain>
    </source>
</reference>
<sequence length="178" mass="20053">MSFSNMVGPIEEISFYGHPVTYMAPSVYGHPHALTMHFQSYMNKMTVSLTVDPTDISDPHRLCDDWEESLRSIKAAKMSLSASPVPQTGVPDICHSTFEFLRLGRSNSVIHVFIPARRANHYRSSLKAGSIVKVVRFEVARCSSMYKITDHLFLIRFIPPTIIDKASQVLLRSISSHD</sequence>
<feature type="domain" description="O-acyltransferase WSD1 C-terminal" evidence="2">
    <location>
        <begin position="1"/>
        <end position="74"/>
    </location>
</feature>
<keyword evidence="4" id="KW-1185">Reference proteome</keyword>
<dbReference type="Proteomes" id="UP000032141">
    <property type="component" value="Chromosome C1"/>
</dbReference>
<dbReference type="AlphaFoldDB" id="A0A0D3A9E1"/>
<dbReference type="GO" id="GO:0019432">
    <property type="term" value="P:triglyceride biosynthetic process"/>
    <property type="evidence" value="ECO:0007669"/>
    <property type="project" value="TreeGrafter"/>
</dbReference>
<dbReference type="EnsemblPlants" id="Bo1g078710.1">
    <property type="protein sequence ID" value="Bo1g078710.1"/>
    <property type="gene ID" value="Bo1g078710"/>
</dbReference>
<proteinExistence type="predicted"/>
<organism evidence="3 4">
    <name type="scientific">Brassica oleracea var. oleracea</name>
    <dbReference type="NCBI Taxonomy" id="109376"/>
    <lineage>
        <taxon>Eukaryota</taxon>
        <taxon>Viridiplantae</taxon>
        <taxon>Streptophyta</taxon>
        <taxon>Embryophyta</taxon>
        <taxon>Tracheophyta</taxon>
        <taxon>Spermatophyta</taxon>
        <taxon>Magnoliopsida</taxon>
        <taxon>eudicotyledons</taxon>
        <taxon>Gunneridae</taxon>
        <taxon>Pentapetalae</taxon>
        <taxon>rosids</taxon>
        <taxon>malvids</taxon>
        <taxon>Brassicales</taxon>
        <taxon>Brassicaceae</taxon>
        <taxon>Brassiceae</taxon>
        <taxon>Brassica</taxon>
    </lineage>
</organism>